<dbReference type="Proteomes" id="UP000887540">
    <property type="component" value="Unplaced"/>
</dbReference>
<reference evidence="2" key="1">
    <citation type="submission" date="2022-11" db="UniProtKB">
        <authorList>
            <consortium name="WormBaseParasite"/>
        </authorList>
    </citation>
    <scope>IDENTIFICATION</scope>
</reference>
<dbReference type="AlphaFoldDB" id="A0A914CSV9"/>
<keyword evidence="1" id="KW-1185">Reference proteome</keyword>
<proteinExistence type="predicted"/>
<organism evidence="1 2">
    <name type="scientific">Acrobeloides nanus</name>
    <dbReference type="NCBI Taxonomy" id="290746"/>
    <lineage>
        <taxon>Eukaryota</taxon>
        <taxon>Metazoa</taxon>
        <taxon>Ecdysozoa</taxon>
        <taxon>Nematoda</taxon>
        <taxon>Chromadorea</taxon>
        <taxon>Rhabditida</taxon>
        <taxon>Tylenchina</taxon>
        <taxon>Cephalobomorpha</taxon>
        <taxon>Cephaloboidea</taxon>
        <taxon>Cephalobidae</taxon>
        <taxon>Acrobeloides</taxon>
    </lineage>
</organism>
<accession>A0A914CSV9</accession>
<dbReference type="WBParaSite" id="ACRNAN_scaffold14172.g20962.t1">
    <property type="protein sequence ID" value="ACRNAN_scaffold14172.g20962.t1"/>
    <property type="gene ID" value="ACRNAN_scaffold14172.g20962"/>
</dbReference>
<name>A0A914CSV9_9BILA</name>
<sequence>MEGKFNEQFAKFMKNKQQILIPNAKKYEEMVTMIQKWMGNDKQKISKQESNLIRRYSVRIENSLMILYHQGETAKEAPQRVVKQEDLFNLLMTKHKELGHAGM</sequence>
<evidence type="ECO:0000313" key="2">
    <source>
        <dbReference type="WBParaSite" id="ACRNAN_scaffold14172.g20962.t1"/>
    </source>
</evidence>
<evidence type="ECO:0000313" key="1">
    <source>
        <dbReference type="Proteomes" id="UP000887540"/>
    </source>
</evidence>
<protein>
    <submittedName>
        <fullName evidence="2">Uncharacterized protein</fullName>
    </submittedName>
</protein>